<dbReference type="GO" id="GO:0016491">
    <property type="term" value="F:oxidoreductase activity"/>
    <property type="evidence" value="ECO:0007669"/>
    <property type="project" value="UniProtKB-KW"/>
</dbReference>
<keyword evidence="4" id="KW-0274">FAD</keyword>
<keyword evidence="5" id="KW-0560">Oxidoreductase</keyword>
<evidence type="ECO:0000256" key="4">
    <source>
        <dbReference type="ARBA" id="ARBA00022827"/>
    </source>
</evidence>
<dbReference type="InterPro" id="IPR006094">
    <property type="entry name" value="Oxid_FAD_bind_N"/>
</dbReference>
<dbReference type="InterPro" id="IPR036318">
    <property type="entry name" value="FAD-bd_PCMH-like_sf"/>
</dbReference>
<protein>
    <submittedName>
        <fullName evidence="7">FAD/FMN-dependent dehydrogenase</fullName>
    </submittedName>
</protein>
<dbReference type="GO" id="GO:0071949">
    <property type="term" value="F:FAD binding"/>
    <property type="evidence" value="ECO:0007669"/>
    <property type="project" value="InterPro"/>
</dbReference>
<dbReference type="InterPro" id="IPR016166">
    <property type="entry name" value="FAD-bd_PCMH"/>
</dbReference>
<dbReference type="STRING" id="477641.MODMU_5337"/>
<evidence type="ECO:0000256" key="5">
    <source>
        <dbReference type="ARBA" id="ARBA00023002"/>
    </source>
</evidence>
<dbReference type="Gene3D" id="3.30.465.10">
    <property type="match status" value="1"/>
</dbReference>
<dbReference type="Pfam" id="PF01565">
    <property type="entry name" value="FAD_binding_4"/>
    <property type="match status" value="1"/>
</dbReference>
<dbReference type="SUPFAM" id="SSF56176">
    <property type="entry name" value="FAD-binding/transporter-associated domain-like"/>
    <property type="match status" value="1"/>
</dbReference>
<keyword evidence="3" id="KW-0285">Flavoprotein</keyword>
<name>I4F4Z8_MODI5</name>
<gene>
    <name evidence="7" type="primary">mcrA</name>
    <name evidence="7" type="ordered locus">MODMU_5337</name>
</gene>
<evidence type="ECO:0000256" key="2">
    <source>
        <dbReference type="ARBA" id="ARBA00005466"/>
    </source>
</evidence>
<dbReference type="OMA" id="MPYTESH"/>
<dbReference type="PATRIC" id="fig|477641.3.peg.5015"/>
<dbReference type="KEGG" id="mmar:MODMU_5337"/>
<dbReference type="PROSITE" id="PS51387">
    <property type="entry name" value="FAD_PCMH"/>
    <property type="match status" value="1"/>
</dbReference>
<reference evidence="7 8" key="1">
    <citation type="journal article" date="2012" name="J. Bacteriol.">
        <title>Genome Sequence of Radiation-Resistant Modestobacter marinus Strain BC501, a Representative Actinobacterium That Thrives on Calcareous Stone Surfaces.</title>
        <authorList>
            <person name="Normand P."/>
            <person name="Gury J."/>
            <person name="Pujic P."/>
            <person name="Chouaia B."/>
            <person name="Crotti E."/>
            <person name="Brusetti L."/>
            <person name="Daffonchio D."/>
            <person name="Vacherie B."/>
            <person name="Barbe V."/>
            <person name="Medigue C."/>
            <person name="Calteau A."/>
            <person name="Ghodhbane-Gtari F."/>
            <person name="Essoussi I."/>
            <person name="Nouioui I."/>
            <person name="Abbassi-Ghozzi I."/>
            <person name="Gtari M."/>
        </authorList>
    </citation>
    <scope>NUCLEOTIDE SEQUENCE [LARGE SCALE GENOMIC DNA]</scope>
    <source>
        <strain evidence="8">BC 501</strain>
    </source>
</reference>
<keyword evidence="8" id="KW-1185">Reference proteome</keyword>
<dbReference type="EMBL" id="FO203431">
    <property type="protein sequence ID" value="CCH90711.1"/>
    <property type="molecule type" value="Genomic_DNA"/>
</dbReference>
<accession>I4F4Z8</accession>
<dbReference type="PANTHER" id="PTHR42973:SF39">
    <property type="entry name" value="FAD-BINDING PCMH-TYPE DOMAIN-CONTAINING PROTEIN"/>
    <property type="match status" value="1"/>
</dbReference>
<evidence type="ECO:0000256" key="3">
    <source>
        <dbReference type="ARBA" id="ARBA00022630"/>
    </source>
</evidence>
<dbReference type="InterPro" id="IPR050416">
    <property type="entry name" value="FAD-linked_Oxidoreductase"/>
</dbReference>
<dbReference type="AlphaFoldDB" id="I4F4Z8"/>
<dbReference type="HOGENOM" id="CLU_018354_10_0_11"/>
<evidence type="ECO:0000259" key="6">
    <source>
        <dbReference type="PROSITE" id="PS51387"/>
    </source>
</evidence>
<evidence type="ECO:0000313" key="7">
    <source>
        <dbReference type="EMBL" id="CCH90711.1"/>
    </source>
</evidence>
<evidence type="ECO:0000313" key="8">
    <source>
        <dbReference type="Proteomes" id="UP000006461"/>
    </source>
</evidence>
<comment type="similarity">
    <text evidence="2">Belongs to the oxygen-dependent FAD-linked oxidoreductase family.</text>
</comment>
<organism evidence="7 8">
    <name type="scientific">Modestobacter italicus (strain DSM 44449 / CECT 9708 / BC 501)</name>
    <dbReference type="NCBI Taxonomy" id="2732864"/>
    <lineage>
        <taxon>Bacteria</taxon>
        <taxon>Bacillati</taxon>
        <taxon>Actinomycetota</taxon>
        <taxon>Actinomycetes</taxon>
        <taxon>Geodermatophilales</taxon>
        <taxon>Geodermatophilaceae</taxon>
        <taxon>Modestobacter</taxon>
    </lineage>
</organism>
<dbReference type="OrthoDB" id="545125at2"/>
<evidence type="ECO:0000256" key="1">
    <source>
        <dbReference type="ARBA" id="ARBA00001974"/>
    </source>
</evidence>
<comment type="cofactor">
    <cofactor evidence="1">
        <name>FAD</name>
        <dbReference type="ChEBI" id="CHEBI:57692"/>
    </cofactor>
</comment>
<sequence length="446" mass="44846">MTSTLDQLTGTVHRPGDPGYPAAVTGYNLAVVHAPALVVEARTAGDVAAAVRYAAAEGLAVTVQNTGHGARHPVGADTLLLRTGALDDVAVDPVGRTVTVGAGVTSGQVAAATAPHGLAMVAGSAPSVGVVGMTVGGGMGPLARALGFAADRVRSFEVVTADGEQRHVSAGSEPDLFFALRGGGGGFAVVTALTADLVELPGFWGGAVFFPGAEAAAVLHAWRTWAPTLPPEVTTSIALLRLPPLPQLPPPLRGQFLVHLRIASTGSPADGEALLAPMRAVAPVVVDTVGPRPYTEIGAVHLDPEEPAPAADSGCLLGGLPAEAVDALLALAGPGVETSLLAVELRQLGGALAVHPAVPDAVSGRDAAFSLFAVGVLAPPVAAQVPDAVRAAVAAVAPWRSGVQYAFACGQDLTDAWSPDVLARLQQVARDRDPHGLLRPAQPLPA</sequence>
<dbReference type="PANTHER" id="PTHR42973">
    <property type="entry name" value="BINDING OXIDOREDUCTASE, PUTATIVE (AFU_ORTHOLOGUE AFUA_1G17690)-RELATED"/>
    <property type="match status" value="1"/>
</dbReference>
<proteinExistence type="inferred from homology"/>
<dbReference type="eggNOG" id="COG0277">
    <property type="taxonomic scope" value="Bacteria"/>
</dbReference>
<dbReference type="InterPro" id="IPR016167">
    <property type="entry name" value="FAD-bd_PCMH_sub1"/>
</dbReference>
<feature type="domain" description="FAD-binding PCMH-type" evidence="6">
    <location>
        <begin position="31"/>
        <end position="200"/>
    </location>
</feature>
<dbReference type="Proteomes" id="UP000006461">
    <property type="component" value="Chromosome"/>
</dbReference>
<dbReference type="Gene3D" id="3.30.43.10">
    <property type="entry name" value="Uridine Diphospho-n-acetylenolpyruvylglucosamine Reductase, domain 2"/>
    <property type="match status" value="1"/>
</dbReference>
<dbReference type="Gene3D" id="3.40.462.20">
    <property type="match status" value="1"/>
</dbReference>
<dbReference type="InterPro" id="IPR016169">
    <property type="entry name" value="FAD-bd_PCMH_sub2"/>
</dbReference>